<dbReference type="GO" id="GO:0008171">
    <property type="term" value="F:O-methyltransferase activity"/>
    <property type="evidence" value="ECO:0007669"/>
    <property type="project" value="InterPro"/>
</dbReference>
<proteinExistence type="predicted"/>
<dbReference type="RefSeq" id="WP_148974818.1">
    <property type="nucleotide sequence ID" value="NZ_JBNIKU010000020.1"/>
</dbReference>
<organism evidence="4 5">
    <name type="scientific">Bacillus infantis</name>
    <dbReference type="NCBI Taxonomy" id="324767"/>
    <lineage>
        <taxon>Bacteria</taxon>
        <taxon>Bacillati</taxon>
        <taxon>Bacillota</taxon>
        <taxon>Bacilli</taxon>
        <taxon>Bacillales</taxon>
        <taxon>Bacillaceae</taxon>
        <taxon>Bacillus</taxon>
    </lineage>
</organism>
<dbReference type="Pfam" id="PF01596">
    <property type="entry name" value="Methyltransf_3"/>
    <property type="match status" value="1"/>
</dbReference>
<dbReference type="AlphaFoldDB" id="A0A5D4RFN3"/>
<evidence type="ECO:0000313" key="5">
    <source>
        <dbReference type="Proteomes" id="UP000322139"/>
    </source>
</evidence>
<protein>
    <submittedName>
        <fullName evidence="4">O-methyltransferase</fullName>
    </submittedName>
</protein>
<dbReference type="InterPro" id="IPR050362">
    <property type="entry name" value="Cation-dep_OMT"/>
</dbReference>
<dbReference type="GO" id="GO:0032259">
    <property type="term" value="P:methylation"/>
    <property type="evidence" value="ECO:0007669"/>
    <property type="project" value="UniProtKB-KW"/>
</dbReference>
<dbReference type="SUPFAM" id="SSF53335">
    <property type="entry name" value="S-adenosyl-L-methionine-dependent methyltransferases"/>
    <property type="match status" value="1"/>
</dbReference>
<dbReference type="GO" id="GO:0008757">
    <property type="term" value="F:S-adenosylmethionine-dependent methyltransferase activity"/>
    <property type="evidence" value="ECO:0007669"/>
    <property type="project" value="TreeGrafter"/>
</dbReference>
<evidence type="ECO:0000256" key="3">
    <source>
        <dbReference type="ARBA" id="ARBA00022691"/>
    </source>
</evidence>
<dbReference type="InterPro" id="IPR029063">
    <property type="entry name" value="SAM-dependent_MTases_sf"/>
</dbReference>
<evidence type="ECO:0000313" key="4">
    <source>
        <dbReference type="EMBL" id="TYS48646.1"/>
    </source>
</evidence>
<accession>A0A5D4RFN3</accession>
<dbReference type="PANTHER" id="PTHR10509:SF14">
    <property type="entry name" value="CAFFEOYL-COA O-METHYLTRANSFERASE 3-RELATED"/>
    <property type="match status" value="1"/>
</dbReference>
<evidence type="ECO:0000256" key="2">
    <source>
        <dbReference type="ARBA" id="ARBA00022679"/>
    </source>
</evidence>
<sequence>MKQINHYIDSVFYKEDALLEEVLSSIVDNGMRSISVSPSTGKVLTMLVSISGAKNVLEIGALGGYSGICLARGFGSEGRLTSLELVESYAQLAYSNLEKAGVGGRVSYLTGPALESLDRFVDDNKKFDFFFIDADKENYENYLEHCIHLAEEGALIVCDNVLAKGTVADEDREPTRHTEFMKKFNQAVADHPRLESVLVPIGDGLTVSRVK</sequence>
<keyword evidence="1 4" id="KW-0489">Methyltransferase</keyword>
<dbReference type="PANTHER" id="PTHR10509">
    <property type="entry name" value="O-METHYLTRANSFERASE-RELATED"/>
    <property type="match status" value="1"/>
</dbReference>
<dbReference type="EMBL" id="VTER01000005">
    <property type="protein sequence ID" value="TYS48646.1"/>
    <property type="molecule type" value="Genomic_DNA"/>
</dbReference>
<dbReference type="PROSITE" id="PS51682">
    <property type="entry name" value="SAM_OMT_I"/>
    <property type="match status" value="1"/>
</dbReference>
<reference evidence="4 5" key="1">
    <citation type="submission" date="2019-08" db="EMBL/GenBank/DDBJ databases">
        <title>Bacillus genomes from the desert of Cuatro Cienegas, Coahuila.</title>
        <authorList>
            <person name="Olmedo-Alvarez G."/>
        </authorList>
    </citation>
    <scope>NUCLEOTIDE SEQUENCE [LARGE SCALE GENOMIC DNA]</scope>
    <source>
        <strain evidence="4 5">CH446_14T</strain>
    </source>
</reference>
<keyword evidence="2 4" id="KW-0808">Transferase</keyword>
<keyword evidence="3" id="KW-0949">S-adenosyl-L-methionine</keyword>
<dbReference type="InterPro" id="IPR002935">
    <property type="entry name" value="SAM_O-MeTrfase"/>
</dbReference>
<evidence type="ECO:0000256" key="1">
    <source>
        <dbReference type="ARBA" id="ARBA00022603"/>
    </source>
</evidence>
<name>A0A5D4RFN3_9BACI</name>
<gene>
    <name evidence="4" type="ORF">FZD51_11070</name>
</gene>
<comment type="caution">
    <text evidence="4">The sequence shown here is derived from an EMBL/GenBank/DDBJ whole genome shotgun (WGS) entry which is preliminary data.</text>
</comment>
<dbReference type="Gene3D" id="3.40.50.150">
    <property type="entry name" value="Vaccinia Virus protein VP39"/>
    <property type="match status" value="1"/>
</dbReference>
<dbReference type="Proteomes" id="UP000322139">
    <property type="component" value="Unassembled WGS sequence"/>
</dbReference>